<evidence type="ECO:0000313" key="2">
    <source>
        <dbReference type="EMBL" id="KKL19136.1"/>
    </source>
</evidence>
<comment type="caution">
    <text evidence="2">The sequence shown here is derived from an EMBL/GenBank/DDBJ whole genome shotgun (WGS) entry which is preliminary data.</text>
</comment>
<sequence>MDKRYRNTGAPFRRVDGSVWGRGMVSVPTEVELARRAYKLRLEPTTLPTLPPPSDPDVWTLYMSAEQYIKLHPKGPHAPLARRVLEAKEVETEDSPEVAEEERADGDTNE</sequence>
<name>A0A0F9DN68_9ZZZZ</name>
<dbReference type="AlphaFoldDB" id="A0A0F9DN68"/>
<reference evidence="2" key="1">
    <citation type="journal article" date="2015" name="Nature">
        <title>Complex archaea that bridge the gap between prokaryotes and eukaryotes.</title>
        <authorList>
            <person name="Spang A."/>
            <person name="Saw J.H."/>
            <person name="Jorgensen S.L."/>
            <person name="Zaremba-Niedzwiedzka K."/>
            <person name="Martijn J."/>
            <person name="Lind A.E."/>
            <person name="van Eijk R."/>
            <person name="Schleper C."/>
            <person name="Guy L."/>
            <person name="Ettema T.J."/>
        </authorList>
    </citation>
    <scope>NUCLEOTIDE SEQUENCE</scope>
</reference>
<accession>A0A0F9DN68</accession>
<dbReference type="EMBL" id="LAZR01038599">
    <property type="protein sequence ID" value="KKL19136.1"/>
    <property type="molecule type" value="Genomic_DNA"/>
</dbReference>
<proteinExistence type="predicted"/>
<feature type="region of interest" description="Disordered" evidence="1">
    <location>
        <begin position="87"/>
        <end position="110"/>
    </location>
</feature>
<feature type="compositionally biased region" description="Acidic residues" evidence="1">
    <location>
        <begin position="91"/>
        <end position="110"/>
    </location>
</feature>
<evidence type="ECO:0000256" key="1">
    <source>
        <dbReference type="SAM" id="MobiDB-lite"/>
    </source>
</evidence>
<organism evidence="2">
    <name type="scientific">marine sediment metagenome</name>
    <dbReference type="NCBI Taxonomy" id="412755"/>
    <lineage>
        <taxon>unclassified sequences</taxon>
        <taxon>metagenomes</taxon>
        <taxon>ecological metagenomes</taxon>
    </lineage>
</organism>
<gene>
    <name evidence="2" type="ORF">LCGC14_2468500</name>
</gene>
<protein>
    <submittedName>
        <fullName evidence="2">Uncharacterized protein</fullName>
    </submittedName>
</protein>